<evidence type="ECO:0000256" key="1">
    <source>
        <dbReference type="ARBA" id="ARBA00023002"/>
    </source>
</evidence>
<dbReference type="InterPro" id="IPR050564">
    <property type="entry name" value="F420-G6PD/mer"/>
</dbReference>
<evidence type="ECO:0000313" key="3">
    <source>
        <dbReference type="EMBL" id="SEO21679.1"/>
    </source>
</evidence>
<dbReference type="RefSeq" id="WP_092660186.1">
    <property type="nucleotide sequence ID" value="NZ_FOCX01000009.1"/>
</dbReference>
<proteinExistence type="predicted"/>
<dbReference type="AlphaFoldDB" id="A0A1H8MWL9"/>
<dbReference type="EMBL" id="FOCX01000009">
    <property type="protein sequence ID" value="SEO21679.1"/>
    <property type="molecule type" value="Genomic_DNA"/>
</dbReference>
<sequence length="328" mass="35685">MPQVGLVIPDELAGFSIDEMIAFARHAERRGYHSVWKGETSGTNSIAVLSAIARETEAIRLGTGIANVFSRSPSLLGMSGVTLDAISDGRAILGVGVSSPPIVTEWHGLEFEQPLRRAREAIEIIRQVVDGDTVEYHGDVFDVGPYSVGFDARSDTLPVFNAAMGEQNRRLTGEFADGWMPVFTPFSKLEQYADALTSTAEDAGRPAPTIAPWIPAAVADEPAVAKQRVKDLLAQEMAMGYNRLLHDHGFGEPANEAHERWRSGDREAAADAITDELVDEFAVYGTPETCRERLAPYYEAGADLPILWPPFTASRDAVEDLIDAFAPQ</sequence>
<dbReference type="GO" id="GO:0004497">
    <property type="term" value="F:monooxygenase activity"/>
    <property type="evidence" value="ECO:0007669"/>
    <property type="project" value="UniProtKB-KW"/>
</dbReference>
<keyword evidence="3" id="KW-0503">Monooxygenase</keyword>
<feature type="domain" description="Luciferase-like" evidence="2">
    <location>
        <begin position="14"/>
        <end position="303"/>
    </location>
</feature>
<dbReference type="Gene3D" id="3.20.20.30">
    <property type="entry name" value="Luciferase-like domain"/>
    <property type="match status" value="1"/>
</dbReference>
<organism evidence="3 4">
    <name type="scientific">Halorientalis persicus</name>
    <dbReference type="NCBI Taxonomy" id="1367881"/>
    <lineage>
        <taxon>Archaea</taxon>
        <taxon>Methanobacteriati</taxon>
        <taxon>Methanobacteriota</taxon>
        <taxon>Stenosarchaea group</taxon>
        <taxon>Halobacteria</taxon>
        <taxon>Halobacteriales</taxon>
        <taxon>Haloarculaceae</taxon>
        <taxon>Halorientalis</taxon>
    </lineage>
</organism>
<protein>
    <submittedName>
        <fullName evidence="3">Flavin-dependent oxidoreductase, luciferase family (Includes alkanesulfonate monooxygenase SsuD and methylene tetrahydromethanopterin reductase)</fullName>
    </submittedName>
</protein>
<evidence type="ECO:0000313" key="4">
    <source>
        <dbReference type="Proteomes" id="UP000198775"/>
    </source>
</evidence>
<accession>A0A1H8MWL9</accession>
<dbReference type="SUPFAM" id="SSF51679">
    <property type="entry name" value="Bacterial luciferase-like"/>
    <property type="match status" value="1"/>
</dbReference>
<dbReference type="GO" id="GO:0016705">
    <property type="term" value="F:oxidoreductase activity, acting on paired donors, with incorporation or reduction of molecular oxygen"/>
    <property type="evidence" value="ECO:0007669"/>
    <property type="project" value="InterPro"/>
</dbReference>
<dbReference type="InterPro" id="IPR036661">
    <property type="entry name" value="Luciferase-like_sf"/>
</dbReference>
<keyword evidence="4" id="KW-1185">Reference proteome</keyword>
<evidence type="ECO:0000259" key="2">
    <source>
        <dbReference type="Pfam" id="PF00296"/>
    </source>
</evidence>
<gene>
    <name evidence="3" type="ORF">SAMN05216388_1009153</name>
</gene>
<dbReference type="PANTHER" id="PTHR43244:SF1">
    <property type="entry name" value="5,10-METHYLENETETRAHYDROMETHANOPTERIN REDUCTASE"/>
    <property type="match status" value="1"/>
</dbReference>
<dbReference type="Proteomes" id="UP000198775">
    <property type="component" value="Unassembled WGS sequence"/>
</dbReference>
<dbReference type="OrthoDB" id="194060at2157"/>
<dbReference type="InterPro" id="IPR011251">
    <property type="entry name" value="Luciferase-like_dom"/>
</dbReference>
<reference evidence="4" key="1">
    <citation type="submission" date="2016-10" db="EMBL/GenBank/DDBJ databases">
        <authorList>
            <person name="Varghese N."/>
            <person name="Submissions S."/>
        </authorList>
    </citation>
    <scope>NUCLEOTIDE SEQUENCE [LARGE SCALE GENOMIC DNA]</scope>
    <source>
        <strain evidence="4">IBRC-M 10043</strain>
    </source>
</reference>
<dbReference type="CDD" id="cd01097">
    <property type="entry name" value="Tetrahydromethanopterin_reductase"/>
    <property type="match status" value="1"/>
</dbReference>
<name>A0A1H8MWL9_9EURY</name>
<keyword evidence="1" id="KW-0560">Oxidoreductase</keyword>
<dbReference type="PANTHER" id="PTHR43244">
    <property type="match status" value="1"/>
</dbReference>
<dbReference type="Pfam" id="PF00296">
    <property type="entry name" value="Bac_luciferase"/>
    <property type="match status" value="1"/>
</dbReference>